<comment type="caution">
    <text evidence="1">The sequence shown here is derived from an EMBL/GenBank/DDBJ whole genome shotgun (WGS) entry which is preliminary data.</text>
</comment>
<dbReference type="AlphaFoldDB" id="A0ABD5RZ76"/>
<name>A0ABD5RZ76_9EURY</name>
<reference evidence="1 2" key="1">
    <citation type="journal article" date="2019" name="Int. J. Syst. Evol. Microbiol.">
        <title>The Global Catalogue of Microorganisms (GCM) 10K type strain sequencing project: providing services to taxonomists for standard genome sequencing and annotation.</title>
        <authorList>
            <consortium name="The Broad Institute Genomics Platform"/>
            <consortium name="The Broad Institute Genome Sequencing Center for Infectious Disease"/>
            <person name="Wu L."/>
            <person name="Ma J."/>
        </authorList>
    </citation>
    <scope>NUCLEOTIDE SEQUENCE [LARGE SCALE GENOMIC DNA]</scope>
    <source>
        <strain evidence="1 2">NBRC 111368</strain>
    </source>
</reference>
<dbReference type="InterPro" id="IPR007152">
    <property type="entry name" value="DUF354"/>
</dbReference>
<dbReference type="Gene3D" id="3.40.50.2000">
    <property type="entry name" value="Glycogen Phosphorylase B"/>
    <property type="match status" value="1"/>
</dbReference>
<dbReference type="PANTHER" id="PTHR39662:SF1">
    <property type="entry name" value="DUF354 DOMAIN-CONTAINING PROTEIN"/>
    <property type="match status" value="1"/>
</dbReference>
<keyword evidence="2" id="KW-1185">Reference proteome</keyword>
<evidence type="ECO:0000313" key="1">
    <source>
        <dbReference type="EMBL" id="MFC6724740.1"/>
    </source>
</evidence>
<evidence type="ECO:0000313" key="2">
    <source>
        <dbReference type="Proteomes" id="UP001596328"/>
    </source>
</evidence>
<sequence length="362" mass="40621">MRYQVFTNTPAHVHLYKHMVRGLEERGHDVLVMGRDYGCTEALLDYYDLPYEIYGKCETTKFSLFRELPSHYFNIAKHTRRFDPDVIFGYGAYAAHAGALARTPVVLVCDSEPTTLDHAISKPFADAFLTPAAFGATLGPKHYRFNGFKESAYLHPDVFEPSGEIREKLGVGPDEKYAILRLNAFGSHHDVGEAGFTPERRRELIERLSEHVTVFVSDEKGDMDFDGIDAREFDLHPALLHDALAEAHLLVADTQTMVTEAALLGTPAVRSNSFVGDDDMGNFVELENHDLIYNIKEFDDATAKALELAEDDDAKAAWRRKRDEYVADQVNLTDVLLDVATHVDDLRGVETIERVEAGTVRA</sequence>
<dbReference type="Proteomes" id="UP001596328">
    <property type="component" value="Unassembled WGS sequence"/>
</dbReference>
<organism evidence="1 2">
    <name type="scientific">Halobium palmae</name>
    <dbReference type="NCBI Taxonomy" id="1776492"/>
    <lineage>
        <taxon>Archaea</taxon>
        <taxon>Methanobacteriati</taxon>
        <taxon>Methanobacteriota</taxon>
        <taxon>Stenosarchaea group</taxon>
        <taxon>Halobacteria</taxon>
        <taxon>Halobacteriales</taxon>
        <taxon>Haloferacaceae</taxon>
        <taxon>Halobium</taxon>
    </lineage>
</organism>
<dbReference type="PANTHER" id="PTHR39662">
    <property type="entry name" value="DUF354 DOMAIN-CONTAINING PROTEIN-RELATED"/>
    <property type="match status" value="1"/>
</dbReference>
<dbReference type="SUPFAM" id="SSF53756">
    <property type="entry name" value="UDP-Glycosyltransferase/glycogen phosphorylase"/>
    <property type="match status" value="1"/>
</dbReference>
<protein>
    <submittedName>
        <fullName evidence="1">DUF354 domain-containing protein</fullName>
    </submittedName>
</protein>
<dbReference type="Pfam" id="PF04007">
    <property type="entry name" value="DUF354"/>
    <property type="match status" value="1"/>
</dbReference>
<gene>
    <name evidence="1" type="ORF">ACFQE1_10210</name>
</gene>
<dbReference type="EMBL" id="JBHSWU010000266">
    <property type="protein sequence ID" value="MFC6724740.1"/>
    <property type="molecule type" value="Genomic_DNA"/>
</dbReference>
<proteinExistence type="predicted"/>
<accession>A0ABD5RZ76</accession>